<dbReference type="AlphaFoldDB" id="A0A0J8B0Z3"/>
<gene>
    <name evidence="2" type="ORF">BVRB_030270</name>
</gene>
<dbReference type="OrthoDB" id="2444812at2759"/>
<reference evidence="2 3" key="1">
    <citation type="journal article" date="2014" name="Nature">
        <title>The genome of the recently domesticated crop plant sugar beet (Beta vulgaris).</title>
        <authorList>
            <person name="Dohm J.C."/>
            <person name="Minoche A.E."/>
            <person name="Holtgrawe D."/>
            <person name="Capella-Gutierrez S."/>
            <person name="Zakrzewski F."/>
            <person name="Tafer H."/>
            <person name="Rupp O."/>
            <person name="Sorensen T.R."/>
            <person name="Stracke R."/>
            <person name="Reinhardt R."/>
            <person name="Goesmann A."/>
            <person name="Kraft T."/>
            <person name="Schulz B."/>
            <person name="Stadler P.F."/>
            <person name="Schmidt T."/>
            <person name="Gabaldon T."/>
            <person name="Lehrach H."/>
            <person name="Weisshaar B."/>
            <person name="Himmelbauer H."/>
        </authorList>
    </citation>
    <scope>NUCLEOTIDE SEQUENCE [LARGE SCALE GENOMIC DNA]</scope>
    <source>
        <tissue evidence="2">Taproot</tissue>
    </source>
</reference>
<protein>
    <recommendedName>
        <fullName evidence="1">GYF domain-containing protein</fullName>
    </recommendedName>
</protein>
<dbReference type="Gene3D" id="3.30.1490.40">
    <property type="match status" value="2"/>
</dbReference>
<evidence type="ECO:0000259" key="1">
    <source>
        <dbReference type="PROSITE" id="PS50829"/>
    </source>
</evidence>
<dbReference type="InterPro" id="IPR003169">
    <property type="entry name" value="GYF"/>
</dbReference>
<evidence type="ECO:0000313" key="2">
    <source>
        <dbReference type="EMBL" id="KMS93557.1"/>
    </source>
</evidence>
<dbReference type="InterPro" id="IPR035445">
    <property type="entry name" value="GYF-like_dom_sf"/>
</dbReference>
<feature type="non-terminal residue" evidence="2">
    <location>
        <position position="225"/>
    </location>
</feature>
<keyword evidence="3" id="KW-1185">Reference proteome</keyword>
<dbReference type="Pfam" id="PF02213">
    <property type="entry name" value="GYF"/>
    <property type="match status" value="2"/>
</dbReference>
<accession>A0A0J8B0Z3</accession>
<dbReference type="EMBL" id="KQ101332">
    <property type="protein sequence ID" value="KMS93557.1"/>
    <property type="molecule type" value="Genomic_DNA"/>
</dbReference>
<feature type="domain" description="GYF" evidence="1">
    <location>
        <begin position="6"/>
        <end position="54"/>
    </location>
</feature>
<name>A0A0J8B0Z3_BETVV</name>
<dbReference type="Gramene" id="KMS93557">
    <property type="protein sequence ID" value="KMS93557"/>
    <property type="gene ID" value="BVRB_030270"/>
</dbReference>
<dbReference type="Proteomes" id="UP000035740">
    <property type="component" value="Unassembled WGS sequence"/>
</dbReference>
<sequence length="225" mass="25981">EEDDSQFFWFYLDDSGKEQGPFSSKQMTAWYDNNLISPAVHIRSSKGESFCLFANRVPCPGWARHRRPAPIEWDLQTPVHPLDSWFYVDTAGQEQGLLIVRLSCLVTNLGAGPFSTARMRSWLKQGLLPKDLRIRHCTTPEFTSIDAIPELSAPDQDTVEIQRAGFISRGKRFRVQENESYWESKGVPEDSAGRQMAHYFDVDAWQEERNQELAKQARRKSKRKK</sequence>
<evidence type="ECO:0000313" key="3">
    <source>
        <dbReference type="Proteomes" id="UP000035740"/>
    </source>
</evidence>
<dbReference type="PROSITE" id="PS50829">
    <property type="entry name" value="GYF"/>
    <property type="match status" value="1"/>
</dbReference>
<dbReference type="SUPFAM" id="SSF55277">
    <property type="entry name" value="GYF domain"/>
    <property type="match status" value="2"/>
</dbReference>
<organism evidence="2 3">
    <name type="scientific">Beta vulgaris subsp. vulgaris</name>
    <name type="common">Beet</name>
    <dbReference type="NCBI Taxonomy" id="3555"/>
    <lineage>
        <taxon>Eukaryota</taxon>
        <taxon>Viridiplantae</taxon>
        <taxon>Streptophyta</taxon>
        <taxon>Embryophyta</taxon>
        <taxon>Tracheophyta</taxon>
        <taxon>Spermatophyta</taxon>
        <taxon>Magnoliopsida</taxon>
        <taxon>eudicotyledons</taxon>
        <taxon>Gunneridae</taxon>
        <taxon>Pentapetalae</taxon>
        <taxon>Caryophyllales</taxon>
        <taxon>Chenopodiaceae</taxon>
        <taxon>Betoideae</taxon>
        <taxon>Beta</taxon>
    </lineage>
</organism>
<feature type="non-terminal residue" evidence="2">
    <location>
        <position position="1"/>
    </location>
</feature>
<proteinExistence type="predicted"/>